<evidence type="ECO:0000259" key="1">
    <source>
        <dbReference type="Pfam" id="PF12728"/>
    </source>
</evidence>
<evidence type="ECO:0000313" key="3">
    <source>
        <dbReference type="Proteomes" id="UP000024284"/>
    </source>
</evidence>
<gene>
    <name evidence="2" type="ORF">BV98_003179</name>
</gene>
<feature type="domain" description="Helix-turn-helix" evidence="1">
    <location>
        <begin position="1"/>
        <end position="41"/>
    </location>
</feature>
<dbReference type="EMBL" id="JFZA02000038">
    <property type="protein sequence ID" value="KFG89039.1"/>
    <property type="molecule type" value="Genomic_DNA"/>
</dbReference>
<dbReference type="PATRIC" id="fig|1219045.3.peg.3227"/>
<comment type="caution">
    <text evidence="2">The sequence shown here is derived from an EMBL/GenBank/DDBJ whole genome shotgun (WGS) entry which is preliminary data.</text>
</comment>
<dbReference type="AlphaFoldDB" id="A0A086P6M1"/>
<dbReference type="Proteomes" id="UP000024284">
    <property type="component" value="Unassembled WGS sequence"/>
</dbReference>
<proteinExistence type="predicted"/>
<sequence>MTGIGRSKLYELIQEGEVEIVKIGSATLIPIASLERLLERHKKC</sequence>
<accession>A0A086P6M1</accession>
<evidence type="ECO:0000313" key="2">
    <source>
        <dbReference type="EMBL" id="KFG89039.1"/>
    </source>
</evidence>
<keyword evidence="3" id="KW-1185">Reference proteome</keyword>
<name>A0A086P6M1_SPHHM</name>
<protein>
    <submittedName>
        <fullName evidence="2">Excisionase</fullName>
    </submittedName>
</protein>
<reference evidence="2" key="1">
    <citation type="submission" date="2014-08" db="EMBL/GenBank/DDBJ databases">
        <title>Draft genome sequences of Sphingobium herbicidovorans.</title>
        <authorList>
            <person name="Gan H.M."/>
            <person name="Gan H.Y."/>
            <person name="Savka M.A."/>
        </authorList>
    </citation>
    <scope>NUCLEOTIDE SEQUENCE [LARGE SCALE GENOMIC DNA]</scope>
    <source>
        <strain evidence="2">NBRC 16415</strain>
    </source>
</reference>
<dbReference type="STRING" id="76947.GCA_002080435_01681"/>
<organism evidence="2 3">
    <name type="scientific">Sphingobium herbicidovorans (strain ATCC 700291 / DSM 11019 / CCUG 56400 / KCTC 2939 / LMG 18315 / NBRC 16415 / MH)</name>
    <name type="common">Sphingomonas herbicidovorans</name>
    <dbReference type="NCBI Taxonomy" id="1219045"/>
    <lineage>
        <taxon>Bacteria</taxon>
        <taxon>Pseudomonadati</taxon>
        <taxon>Pseudomonadota</taxon>
        <taxon>Alphaproteobacteria</taxon>
        <taxon>Sphingomonadales</taxon>
        <taxon>Sphingomonadaceae</taxon>
        <taxon>Sphingobium</taxon>
    </lineage>
</organism>
<dbReference type="InterPro" id="IPR041657">
    <property type="entry name" value="HTH_17"/>
</dbReference>
<dbReference type="Pfam" id="PF12728">
    <property type="entry name" value="HTH_17"/>
    <property type="match status" value="1"/>
</dbReference>